<geneLocation type="plasmid" evidence="1 2">
    <name>P3</name>
</geneLocation>
<dbReference type="HOGENOM" id="CLU_2507158_0_0_0"/>
<keyword evidence="2" id="KW-1185">Reference proteome</keyword>
<keyword evidence="1" id="KW-0614">Plasmid</keyword>
<evidence type="ECO:0000313" key="1">
    <source>
        <dbReference type="EMBL" id="AFD27827.1"/>
    </source>
</evidence>
<dbReference type="Proteomes" id="UP000007575">
    <property type="component" value="Plasmid P3"/>
</dbReference>
<dbReference type="EMBL" id="CP002194">
    <property type="protein sequence ID" value="AFD27827.1"/>
    <property type="molecule type" value="Genomic_DNA"/>
</dbReference>
<reference evidence="1 2" key="1">
    <citation type="journal article" date="2012" name="PLoS ONE">
        <title>Genome sequence and transcriptome analysis of the radioresistant bacterium Deinococcus gobiensis: insights into the extreme environmental adaptations.</title>
        <authorList>
            <person name="Yuan M."/>
            <person name="Chen M."/>
            <person name="Zhang W."/>
            <person name="Lu W."/>
            <person name="Wang J."/>
            <person name="Yang M."/>
            <person name="Zhao P."/>
            <person name="Tang R."/>
            <person name="Li X."/>
            <person name="Hao Y."/>
            <person name="Zhou Z."/>
            <person name="Zhan Y."/>
            <person name="Yu H."/>
            <person name="Teng C."/>
            <person name="Yan Y."/>
            <person name="Ping S."/>
            <person name="Wang Y."/>
            <person name="Lin M."/>
        </authorList>
    </citation>
    <scope>NUCLEOTIDE SEQUENCE [LARGE SCALE GENOMIC DNA]</scope>
    <source>
        <strain evidence="2">DSM 21396 / JCM 16679 / CGMCC 1.7299 / I-0</strain>
        <plasmid evidence="1">P3</plasmid>
    </source>
</reference>
<proteinExistence type="predicted"/>
<dbReference type="AlphaFoldDB" id="H8H2T0"/>
<organism evidence="1 2">
    <name type="scientific">Deinococcus gobiensis (strain DSM 21396 / JCM 16679 / CGMCC 1.7299 / I-0)</name>
    <dbReference type="NCBI Taxonomy" id="745776"/>
    <lineage>
        <taxon>Bacteria</taxon>
        <taxon>Thermotogati</taxon>
        <taxon>Deinococcota</taxon>
        <taxon>Deinococci</taxon>
        <taxon>Deinococcales</taxon>
        <taxon>Deinococcaceae</taxon>
        <taxon>Deinococcus</taxon>
    </lineage>
</organism>
<dbReference type="eggNOG" id="COG3157">
    <property type="taxonomic scope" value="Bacteria"/>
</dbReference>
<evidence type="ECO:0000313" key="2">
    <source>
        <dbReference type="Proteomes" id="UP000007575"/>
    </source>
</evidence>
<accession>H8H2T0</accession>
<sequence>MFRNGDRTLIIRDTERQVPLTEAQLRKLADEGWRWSAHSHPDGTIYSSEGDVKVLGLFKNSAIITPNTKRGQFDKNGDVLGGWLP</sequence>
<name>H8H2T0_DEIGI</name>
<dbReference type="KEGG" id="dgo:DGo_PC0035"/>
<protein>
    <submittedName>
        <fullName evidence="1">Uncharacterized protein</fullName>
    </submittedName>
</protein>
<gene>
    <name evidence="1" type="ordered locus">DGo_PC0035</name>
</gene>